<dbReference type="SUPFAM" id="SSF50630">
    <property type="entry name" value="Acid proteases"/>
    <property type="match status" value="1"/>
</dbReference>
<evidence type="ECO:0000256" key="1">
    <source>
        <dbReference type="PROSITE-ProRule" id="PRU00409"/>
    </source>
</evidence>
<protein>
    <submittedName>
        <fullName evidence="3">Ribosomal protein S6--L-glutamate ligase</fullName>
    </submittedName>
</protein>
<evidence type="ECO:0000259" key="2">
    <source>
        <dbReference type="PROSITE" id="PS50975"/>
    </source>
</evidence>
<keyword evidence="1" id="KW-0547">Nucleotide-binding</keyword>
<evidence type="ECO:0000313" key="4">
    <source>
        <dbReference type="Proteomes" id="UP000070457"/>
    </source>
</evidence>
<proteinExistence type="predicted"/>
<keyword evidence="3" id="KW-0436">Ligase</keyword>
<keyword evidence="3" id="KW-0687">Ribonucleoprotein</keyword>
<sequence>MGLFTMYQNRKRVLGLNERGLRYIRKYNKPSAIEIADNKLSTKEVLNAADIPTPKLIDVIPGQVAFENFDWTQLPKSFVMKPVMGLEGGGIELLYNKDKEGRWIKSDKSKVDVDDLKQKGRGILEGRYSLYNAPDTIMFEERIKPHKSFKYYTYKGTPDVRVIVFNKIPVMAMLRLPTRESEGKANLDKGAIGVGIDIAKGATTNAIQGKAGEIEFIPGTRLRVSGLKIPYWNQILEYAIRAQEATGLYFAGIDFLIDRDQGPVIVEMNARPGLSIQLANEDGLRWRLGKAAHVRVKTHDKGIRLAKDLFGGEIDEEIASVSGKEVIGIYENVSLINTNGQELQTKAKIDTGADSTSVDVSLAHRLGYSDLIERWNALNLPAEIPREEGKRLEKELQETLVNEIEELVDVQYVRSSHGSSLRPYIRLNMRIKDTLFETKASLYDRSKLTYPVIVGRKSLTRFLVDPSKRRTSI</sequence>
<dbReference type="EMBL" id="JYNZ01000003">
    <property type="protein sequence ID" value="KXK26678.1"/>
    <property type="molecule type" value="Genomic_DNA"/>
</dbReference>
<dbReference type="GO" id="GO:0005737">
    <property type="term" value="C:cytoplasm"/>
    <property type="evidence" value="ECO:0007669"/>
    <property type="project" value="TreeGrafter"/>
</dbReference>
<dbReference type="STRING" id="1617426.TR69_WS6001000689"/>
<dbReference type="Gene3D" id="2.40.70.10">
    <property type="entry name" value="Acid Proteases"/>
    <property type="match status" value="1"/>
</dbReference>
<dbReference type="GO" id="GO:0005524">
    <property type="term" value="F:ATP binding"/>
    <property type="evidence" value="ECO:0007669"/>
    <property type="project" value="UniProtKB-UniRule"/>
</dbReference>
<evidence type="ECO:0000313" key="3">
    <source>
        <dbReference type="EMBL" id="KXK26678.1"/>
    </source>
</evidence>
<dbReference type="Pfam" id="PF14397">
    <property type="entry name" value="ATPgrasp_ST"/>
    <property type="match status" value="1"/>
</dbReference>
<dbReference type="InterPro" id="IPR021109">
    <property type="entry name" value="Peptidase_aspartic_dom_sf"/>
</dbReference>
<dbReference type="GO" id="GO:0009432">
    <property type="term" value="P:SOS response"/>
    <property type="evidence" value="ECO:0007669"/>
    <property type="project" value="TreeGrafter"/>
</dbReference>
<dbReference type="Pfam" id="PF05618">
    <property type="entry name" value="Zn_protease"/>
    <property type="match status" value="1"/>
</dbReference>
<reference evidence="3 4" key="1">
    <citation type="submission" date="2015-02" db="EMBL/GenBank/DDBJ databases">
        <title>Improved understanding of the partial-nitritation anammox process through 23 genomes representing the majority of the microbial community.</title>
        <authorList>
            <person name="Speth D.R."/>
            <person name="In T Zandt M."/>
            <person name="Guerrero Cruz S."/>
            <person name="Jetten M.S."/>
            <person name="Dutilh B.E."/>
        </authorList>
    </citation>
    <scope>NUCLEOTIDE SEQUENCE [LARGE SCALE GENOMIC DNA]</scope>
    <source>
        <strain evidence="3">OLB20</strain>
    </source>
</reference>
<accession>A0A136LYE5</accession>
<dbReference type="Gene3D" id="3.30.470.20">
    <property type="entry name" value="ATP-grasp fold, B domain"/>
    <property type="match status" value="1"/>
</dbReference>
<dbReference type="PANTHER" id="PTHR21621:SF0">
    <property type="entry name" value="BETA-CITRYLGLUTAMATE SYNTHASE B-RELATED"/>
    <property type="match status" value="1"/>
</dbReference>
<dbReference type="Proteomes" id="UP000070457">
    <property type="component" value="Unassembled WGS sequence"/>
</dbReference>
<feature type="domain" description="ATP-grasp" evidence="2">
    <location>
        <begin position="43"/>
        <end position="297"/>
    </location>
</feature>
<keyword evidence="3" id="KW-0689">Ribosomal protein</keyword>
<dbReference type="GO" id="GO:0018169">
    <property type="term" value="F:ribosomal S6-glutamic acid ligase activity"/>
    <property type="evidence" value="ECO:0007669"/>
    <property type="project" value="TreeGrafter"/>
</dbReference>
<name>A0A136LYE5_9BACT</name>
<dbReference type="InterPro" id="IPR008503">
    <property type="entry name" value="Asp_endopeptidase"/>
</dbReference>
<keyword evidence="1" id="KW-0067">ATP-binding</keyword>
<organism evidence="3 4">
    <name type="scientific">candidate division WS6 bacterium OLB20</name>
    <dbReference type="NCBI Taxonomy" id="1617426"/>
    <lineage>
        <taxon>Bacteria</taxon>
        <taxon>Candidatus Dojkabacteria</taxon>
    </lineage>
</organism>
<dbReference type="SUPFAM" id="SSF56059">
    <property type="entry name" value="Glutathione synthetase ATP-binding domain-like"/>
    <property type="match status" value="1"/>
</dbReference>
<comment type="caution">
    <text evidence="3">The sequence shown here is derived from an EMBL/GenBank/DDBJ whole genome shotgun (WGS) entry which is preliminary data.</text>
</comment>
<dbReference type="InterPro" id="IPR011761">
    <property type="entry name" value="ATP-grasp"/>
</dbReference>
<dbReference type="PANTHER" id="PTHR21621">
    <property type="entry name" value="RIBOSOMAL PROTEIN S6 MODIFICATION PROTEIN"/>
    <property type="match status" value="1"/>
</dbReference>
<dbReference type="GO" id="GO:0046872">
    <property type="term" value="F:metal ion binding"/>
    <property type="evidence" value="ECO:0007669"/>
    <property type="project" value="InterPro"/>
</dbReference>
<dbReference type="InterPro" id="IPR039523">
    <property type="entry name" value="RimK-rel_E_lig_ATP-grasp"/>
</dbReference>
<dbReference type="PROSITE" id="PS50975">
    <property type="entry name" value="ATP_GRASP"/>
    <property type="match status" value="1"/>
</dbReference>
<dbReference type="AlphaFoldDB" id="A0A136LYE5"/>
<dbReference type="PATRIC" id="fig|1617426.3.peg.682"/>
<gene>
    <name evidence="3" type="primary">rimK</name>
    <name evidence="3" type="ORF">TR69_WS6001000689</name>
</gene>
<dbReference type="GO" id="GO:0005840">
    <property type="term" value="C:ribosome"/>
    <property type="evidence" value="ECO:0007669"/>
    <property type="project" value="UniProtKB-KW"/>
</dbReference>